<dbReference type="Gene3D" id="3.20.20.100">
    <property type="entry name" value="NADP-dependent oxidoreductase domain"/>
    <property type="match status" value="1"/>
</dbReference>
<gene>
    <name evidence="1" type="ORF">SAMN04488074_108211</name>
</gene>
<dbReference type="AlphaFoldDB" id="A0A1G9GHF8"/>
<proteinExistence type="predicted"/>
<protein>
    <recommendedName>
        <fullName evidence="3">Aldo/keto reductase family protein</fullName>
    </recommendedName>
</protein>
<dbReference type="InterPro" id="IPR036812">
    <property type="entry name" value="NAD(P)_OxRdtase_dom_sf"/>
</dbReference>
<evidence type="ECO:0008006" key="3">
    <source>
        <dbReference type="Google" id="ProtNLM"/>
    </source>
</evidence>
<name>A0A1G9GHF8_9PSEU</name>
<reference evidence="2" key="1">
    <citation type="submission" date="2016-10" db="EMBL/GenBank/DDBJ databases">
        <authorList>
            <person name="Varghese N."/>
            <person name="Submissions S."/>
        </authorList>
    </citation>
    <scope>NUCLEOTIDE SEQUENCE [LARGE SCALE GENOMIC DNA]</scope>
    <source>
        <strain evidence="2">DSM 44796</strain>
    </source>
</reference>
<evidence type="ECO:0000313" key="1">
    <source>
        <dbReference type="EMBL" id="SDL00118.1"/>
    </source>
</evidence>
<dbReference type="SUPFAM" id="SSF51430">
    <property type="entry name" value="NAD(P)-linked oxidoreductase"/>
    <property type="match status" value="1"/>
</dbReference>
<dbReference type="Proteomes" id="UP000199682">
    <property type="component" value="Unassembled WGS sequence"/>
</dbReference>
<organism evidence="1 2">
    <name type="scientific">Lentzea albidocapillata subsp. violacea</name>
    <dbReference type="NCBI Taxonomy" id="128104"/>
    <lineage>
        <taxon>Bacteria</taxon>
        <taxon>Bacillati</taxon>
        <taxon>Actinomycetota</taxon>
        <taxon>Actinomycetes</taxon>
        <taxon>Pseudonocardiales</taxon>
        <taxon>Pseudonocardiaceae</taxon>
        <taxon>Lentzea</taxon>
    </lineage>
</organism>
<dbReference type="EMBL" id="FNET01000008">
    <property type="protein sequence ID" value="SDL00118.1"/>
    <property type="molecule type" value="Genomic_DNA"/>
</dbReference>
<accession>A0A1G9GHF8</accession>
<sequence length="197" mass="21282">MEKTVCDLSVPPAVVLLHNPEESLRPLHRAQAFDYFADACAELESAAKLGLCDAWGISSWEPGPLLDVLQAGNGCPTPSTLMVRAGLTLSAGQLNAAERLAWEFDVKPDRRWGMSPFAGNTSDPVWTSTNFTPFLEPDQTHTPVQAAVRLAFELPQCTRLAVGTSSEQHLAELFGATQLDVDAGAVDQYRELITGSD</sequence>
<evidence type="ECO:0000313" key="2">
    <source>
        <dbReference type="Proteomes" id="UP000199682"/>
    </source>
</evidence>